<comment type="caution">
    <text evidence="7">The sequence shown here is derived from an EMBL/GenBank/DDBJ whole genome shotgun (WGS) entry which is preliminary data.</text>
</comment>
<dbReference type="GO" id="GO:0006397">
    <property type="term" value="P:mRNA processing"/>
    <property type="evidence" value="ECO:0007669"/>
    <property type="project" value="UniProtKB-KW"/>
</dbReference>
<feature type="domain" description="RRM" evidence="6">
    <location>
        <begin position="16"/>
        <end position="93"/>
    </location>
</feature>
<dbReference type="InterPro" id="IPR000504">
    <property type="entry name" value="RRM_dom"/>
</dbReference>
<keyword evidence="3" id="KW-0508">mRNA splicing</keyword>
<keyword evidence="2" id="KW-0747">Spliceosome</keyword>
<dbReference type="EMBL" id="BKCJ010009269">
    <property type="protein sequence ID" value="GEU86188.1"/>
    <property type="molecule type" value="Genomic_DNA"/>
</dbReference>
<evidence type="ECO:0000313" key="7">
    <source>
        <dbReference type="EMBL" id="GEU86188.1"/>
    </source>
</evidence>
<evidence type="ECO:0000256" key="2">
    <source>
        <dbReference type="ARBA" id="ARBA00022728"/>
    </source>
</evidence>
<dbReference type="InterPro" id="IPR050907">
    <property type="entry name" value="SRSF"/>
</dbReference>
<dbReference type="CDD" id="cd00590">
    <property type="entry name" value="RRM_SF"/>
    <property type="match status" value="1"/>
</dbReference>
<evidence type="ECO:0000256" key="4">
    <source>
        <dbReference type="PROSITE-ProRule" id="PRU00176"/>
    </source>
</evidence>
<dbReference type="GO" id="GO:0005681">
    <property type="term" value="C:spliceosomal complex"/>
    <property type="evidence" value="ECO:0007669"/>
    <property type="project" value="UniProtKB-KW"/>
</dbReference>
<feature type="region of interest" description="Disordered" evidence="5">
    <location>
        <begin position="99"/>
        <end position="123"/>
    </location>
</feature>
<dbReference type="SUPFAM" id="SSF54928">
    <property type="entry name" value="RNA-binding domain, RBD"/>
    <property type="match status" value="1"/>
</dbReference>
<accession>A0A6L2NIW2</accession>
<dbReference type="Gene3D" id="3.30.70.330">
    <property type="match status" value="1"/>
</dbReference>
<feature type="compositionally biased region" description="Basic and acidic residues" evidence="5">
    <location>
        <begin position="314"/>
        <end position="327"/>
    </location>
</feature>
<dbReference type="AlphaFoldDB" id="A0A6L2NIW2"/>
<organism evidence="7">
    <name type="scientific">Tanacetum cinerariifolium</name>
    <name type="common">Dalmatian daisy</name>
    <name type="synonym">Chrysanthemum cinerariifolium</name>
    <dbReference type="NCBI Taxonomy" id="118510"/>
    <lineage>
        <taxon>Eukaryota</taxon>
        <taxon>Viridiplantae</taxon>
        <taxon>Streptophyta</taxon>
        <taxon>Embryophyta</taxon>
        <taxon>Tracheophyta</taxon>
        <taxon>Spermatophyta</taxon>
        <taxon>Magnoliopsida</taxon>
        <taxon>eudicotyledons</taxon>
        <taxon>Gunneridae</taxon>
        <taxon>Pentapetalae</taxon>
        <taxon>asterids</taxon>
        <taxon>campanulids</taxon>
        <taxon>Asterales</taxon>
        <taxon>Asteraceae</taxon>
        <taxon>Asteroideae</taxon>
        <taxon>Anthemideae</taxon>
        <taxon>Anthemidinae</taxon>
        <taxon>Tanacetum</taxon>
    </lineage>
</organism>
<evidence type="ECO:0000256" key="1">
    <source>
        <dbReference type="ARBA" id="ARBA00022664"/>
    </source>
</evidence>
<name>A0A6L2NIW2_TANCI</name>
<evidence type="ECO:0000256" key="3">
    <source>
        <dbReference type="ARBA" id="ARBA00023187"/>
    </source>
</evidence>
<feature type="region of interest" description="Disordered" evidence="5">
    <location>
        <begin position="298"/>
        <end position="360"/>
    </location>
</feature>
<gene>
    <name evidence="7" type="ORF">Tci_058166</name>
</gene>
<evidence type="ECO:0000259" key="6">
    <source>
        <dbReference type="PROSITE" id="PS50102"/>
    </source>
</evidence>
<sequence>MGFSKTKEDQVQRISTSVFVTNFSDHVGAKELWHACKQYGHVVDSFIPVRRSKAGKSFGFVRFIKVFDIDRLVGNLCTVWIGSHRLHANVARFNRPLVNSNKPKGTTTEEVHVNSDRANSSSAMRNNPNSYAHVLKGQAQTDVDAASHPVLVRDESCVNQKDFSHCFNGKILGWDVVMIVFKSLDAKEKFSACVTINSWFSHLVQSSSDFVMDGRVAWVDVEGVPLKMWSFNTFKKIGAKWGTLLDVENTDEENYHSKRLCIYTKGMTNVFESFKIIYNGKVYWVRAKEVSGWVPDFEESSEDASESDNSQSDDGFHGDIVGGKEDKQGEDDVSMVPDSMADKENKNDGEGVEPNEVVEKNSADPFGIYSLLRKNRHKDTHESSCKESLKFPPGFRPREEGECDDSVYEPNGYDEVNSSVRRKKPKSGGMESMGSGHFQHFEIPRSGGSLLNVIDELIKVGQTMGYKMDGCIKNIEEIVEMQGVDDVVK</sequence>
<dbReference type="Pfam" id="PF00076">
    <property type="entry name" value="RRM_1"/>
    <property type="match status" value="1"/>
</dbReference>
<protein>
    <submittedName>
        <fullName evidence="7">DIE2/ALG10 family</fullName>
    </submittedName>
</protein>
<dbReference type="InterPro" id="IPR035979">
    <property type="entry name" value="RBD_domain_sf"/>
</dbReference>
<keyword evidence="1" id="KW-0507">mRNA processing</keyword>
<dbReference type="SMART" id="SM00360">
    <property type="entry name" value="RRM"/>
    <property type="match status" value="1"/>
</dbReference>
<proteinExistence type="predicted"/>
<feature type="compositionally biased region" description="Basic and acidic residues" evidence="5">
    <location>
        <begin position="340"/>
        <end position="349"/>
    </location>
</feature>
<dbReference type="InterPro" id="IPR012677">
    <property type="entry name" value="Nucleotide-bd_a/b_plait_sf"/>
</dbReference>
<dbReference type="GO" id="GO:0003723">
    <property type="term" value="F:RNA binding"/>
    <property type="evidence" value="ECO:0007669"/>
    <property type="project" value="UniProtKB-UniRule"/>
</dbReference>
<reference evidence="7" key="1">
    <citation type="journal article" date="2019" name="Sci. Rep.">
        <title>Draft genome of Tanacetum cinerariifolium, the natural source of mosquito coil.</title>
        <authorList>
            <person name="Yamashiro T."/>
            <person name="Shiraishi A."/>
            <person name="Satake H."/>
            <person name="Nakayama K."/>
        </authorList>
    </citation>
    <scope>NUCLEOTIDE SEQUENCE</scope>
</reference>
<dbReference type="PANTHER" id="PTHR23147">
    <property type="entry name" value="SERINE/ARGININE RICH SPLICING FACTOR"/>
    <property type="match status" value="1"/>
</dbReference>
<feature type="compositionally biased region" description="Basic and acidic residues" evidence="5">
    <location>
        <begin position="379"/>
        <end position="389"/>
    </location>
</feature>
<dbReference type="GO" id="GO:0008380">
    <property type="term" value="P:RNA splicing"/>
    <property type="evidence" value="ECO:0007669"/>
    <property type="project" value="UniProtKB-KW"/>
</dbReference>
<dbReference type="PROSITE" id="PS50102">
    <property type="entry name" value="RRM"/>
    <property type="match status" value="1"/>
</dbReference>
<evidence type="ECO:0000256" key="5">
    <source>
        <dbReference type="SAM" id="MobiDB-lite"/>
    </source>
</evidence>
<feature type="region of interest" description="Disordered" evidence="5">
    <location>
        <begin position="379"/>
        <end position="432"/>
    </location>
</feature>
<keyword evidence="4" id="KW-0694">RNA-binding</keyword>